<evidence type="ECO:0000313" key="3">
    <source>
        <dbReference type="Proteomes" id="UP000593571"/>
    </source>
</evidence>
<accession>A0A7J8JI16</accession>
<dbReference type="Proteomes" id="UP000593571">
    <property type="component" value="Unassembled WGS sequence"/>
</dbReference>
<keyword evidence="3" id="KW-1185">Reference proteome</keyword>
<keyword evidence="1" id="KW-1133">Transmembrane helix</keyword>
<comment type="caution">
    <text evidence="2">The sequence shown here is derived from an EMBL/GenBank/DDBJ whole genome shotgun (WGS) entry which is preliminary data.</text>
</comment>
<evidence type="ECO:0000256" key="1">
    <source>
        <dbReference type="SAM" id="Phobius"/>
    </source>
</evidence>
<evidence type="ECO:0000313" key="2">
    <source>
        <dbReference type="EMBL" id="KAF6495722.1"/>
    </source>
</evidence>
<name>A0A7J8JI16_ROUAE</name>
<organism evidence="2 3">
    <name type="scientific">Rousettus aegyptiacus</name>
    <name type="common">Egyptian fruit bat</name>
    <name type="synonym">Pteropus aegyptiacus</name>
    <dbReference type="NCBI Taxonomy" id="9407"/>
    <lineage>
        <taxon>Eukaryota</taxon>
        <taxon>Metazoa</taxon>
        <taxon>Chordata</taxon>
        <taxon>Craniata</taxon>
        <taxon>Vertebrata</taxon>
        <taxon>Euteleostomi</taxon>
        <taxon>Mammalia</taxon>
        <taxon>Eutheria</taxon>
        <taxon>Laurasiatheria</taxon>
        <taxon>Chiroptera</taxon>
        <taxon>Yinpterochiroptera</taxon>
        <taxon>Pteropodoidea</taxon>
        <taxon>Pteropodidae</taxon>
        <taxon>Rousettinae</taxon>
        <taxon>Rousettus</taxon>
    </lineage>
</organism>
<protein>
    <submittedName>
        <fullName evidence="2">Uncharacterized protein</fullName>
    </submittedName>
</protein>
<gene>
    <name evidence="2" type="ORF">HJG63_010120</name>
</gene>
<proteinExistence type="predicted"/>
<sequence length="120" mass="14007">MNEFPSAGLPWIFFFFFLNKRRVRYLDPPVELTIIQAHKLIFSRYPVFATHKKARFFFFFFFFLCVSVTVMCVGAGVLFYAWNSVGFSSLDCCYSQFCKFFDRSHPPILPLAFAFSASVT</sequence>
<reference evidence="2 3" key="1">
    <citation type="journal article" date="2020" name="Nature">
        <title>Six reference-quality genomes reveal evolution of bat adaptations.</title>
        <authorList>
            <person name="Jebb D."/>
            <person name="Huang Z."/>
            <person name="Pippel M."/>
            <person name="Hughes G.M."/>
            <person name="Lavrichenko K."/>
            <person name="Devanna P."/>
            <person name="Winkler S."/>
            <person name="Jermiin L.S."/>
            <person name="Skirmuntt E.C."/>
            <person name="Katzourakis A."/>
            <person name="Burkitt-Gray L."/>
            <person name="Ray D.A."/>
            <person name="Sullivan K.A.M."/>
            <person name="Roscito J.G."/>
            <person name="Kirilenko B.M."/>
            <person name="Davalos L.M."/>
            <person name="Corthals A.P."/>
            <person name="Power M.L."/>
            <person name="Jones G."/>
            <person name="Ransome R.D."/>
            <person name="Dechmann D.K.N."/>
            <person name="Locatelli A.G."/>
            <person name="Puechmaille S.J."/>
            <person name="Fedrigo O."/>
            <person name="Jarvis E.D."/>
            <person name="Hiller M."/>
            <person name="Vernes S.C."/>
            <person name="Myers E.W."/>
            <person name="Teeling E.C."/>
        </authorList>
    </citation>
    <scope>NUCLEOTIDE SEQUENCE [LARGE SCALE GENOMIC DNA]</scope>
    <source>
        <strain evidence="2">MRouAeg1</strain>
        <tissue evidence="2">Muscle</tissue>
    </source>
</reference>
<keyword evidence="1" id="KW-0812">Transmembrane</keyword>
<dbReference type="EMBL" id="JACASE010000002">
    <property type="protein sequence ID" value="KAF6495722.1"/>
    <property type="molecule type" value="Genomic_DNA"/>
</dbReference>
<dbReference type="AlphaFoldDB" id="A0A7J8JI16"/>
<feature type="transmembrane region" description="Helical" evidence="1">
    <location>
        <begin position="56"/>
        <end position="82"/>
    </location>
</feature>
<keyword evidence="1" id="KW-0472">Membrane</keyword>